<keyword evidence="2" id="KW-1185">Reference proteome</keyword>
<reference evidence="3" key="1">
    <citation type="submission" date="2019-12" db="UniProtKB">
        <authorList>
            <consortium name="WormBaseParasite"/>
        </authorList>
    </citation>
    <scope>IDENTIFICATION</scope>
</reference>
<proteinExistence type="predicted"/>
<feature type="region of interest" description="Disordered" evidence="1">
    <location>
        <begin position="1"/>
        <end position="24"/>
    </location>
</feature>
<evidence type="ECO:0000313" key="3">
    <source>
        <dbReference type="WBParaSite" id="TMUE_1000005598.1"/>
    </source>
</evidence>
<name>A0A5S6QEF1_TRIMR</name>
<protein>
    <submittedName>
        <fullName evidence="3">Uncharacterized protein</fullName>
    </submittedName>
</protein>
<sequence>MGGRRFPKEDTSWHGVPEDDGARGSESYEILSLKFNKRVPLPYQEQFSYEILVISFACRPGLATFICDVKLSGGVNKEIISYRHVSIRRGFTVNLLE</sequence>
<dbReference type="AlphaFoldDB" id="A0A5S6QEF1"/>
<evidence type="ECO:0000313" key="2">
    <source>
        <dbReference type="Proteomes" id="UP000046395"/>
    </source>
</evidence>
<feature type="compositionally biased region" description="Basic and acidic residues" evidence="1">
    <location>
        <begin position="1"/>
        <end position="23"/>
    </location>
</feature>
<dbReference type="Proteomes" id="UP000046395">
    <property type="component" value="Unassembled WGS sequence"/>
</dbReference>
<dbReference type="WBParaSite" id="TMUE_1000005598.1">
    <property type="protein sequence ID" value="TMUE_1000005598.1"/>
    <property type="gene ID" value="WBGene00291101"/>
</dbReference>
<evidence type="ECO:0000256" key="1">
    <source>
        <dbReference type="SAM" id="MobiDB-lite"/>
    </source>
</evidence>
<organism evidence="2 3">
    <name type="scientific">Trichuris muris</name>
    <name type="common">Mouse whipworm</name>
    <dbReference type="NCBI Taxonomy" id="70415"/>
    <lineage>
        <taxon>Eukaryota</taxon>
        <taxon>Metazoa</taxon>
        <taxon>Ecdysozoa</taxon>
        <taxon>Nematoda</taxon>
        <taxon>Enoplea</taxon>
        <taxon>Dorylaimia</taxon>
        <taxon>Trichinellida</taxon>
        <taxon>Trichuridae</taxon>
        <taxon>Trichuris</taxon>
    </lineage>
</organism>
<accession>A0A5S6QEF1</accession>